<dbReference type="GO" id="GO:0005524">
    <property type="term" value="F:ATP binding"/>
    <property type="evidence" value="ECO:0007669"/>
    <property type="project" value="UniProtKB-UniRule"/>
</dbReference>
<evidence type="ECO:0000256" key="6">
    <source>
        <dbReference type="ARBA" id="ARBA00022741"/>
    </source>
</evidence>
<dbReference type="CDD" id="cd01672">
    <property type="entry name" value="TMPK"/>
    <property type="match status" value="1"/>
</dbReference>
<organism evidence="14 15">
    <name type="scientific">Marilutibacter penaei</name>
    <dbReference type="NCBI Taxonomy" id="2759900"/>
    <lineage>
        <taxon>Bacteria</taxon>
        <taxon>Pseudomonadati</taxon>
        <taxon>Pseudomonadota</taxon>
        <taxon>Gammaproteobacteria</taxon>
        <taxon>Lysobacterales</taxon>
        <taxon>Lysobacteraceae</taxon>
        <taxon>Marilutibacter</taxon>
    </lineage>
</organism>
<dbReference type="Gene3D" id="3.40.50.300">
    <property type="entry name" value="P-loop containing nucleotide triphosphate hydrolases"/>
    <property type="match status" value="1"/>
</dbReference>
<evidence type="ECO:0000256" key="1">
    <source>
        <dbReference type="ARBA" id="ARBA00009776"/>
    </source>
</evidence>
<evidence type="ECO:0000256" key="5">
    <source>
        <dbReference type="ARBA" id="ARBA00022727"/>
    </source>
</evidence>
<keyword evidence="7 12" id="KW-0418">Kinase</keyword>
<evidence type="ECO:0000256" key="8">
    <source>
        <dbReference type="ARBA" id="ARBA00022840"/>
    </source>
</evidence>
<gene>
    <name evidence="12" type="primary">tmk</name>
    <name evidence="14" type="ORF">H4F99_11070</name>
</gene>
<dbReference type="PANTHER" id="PTHR10344:SF4">
    <property type="entry name" value="UMP-CMP KINASE 2, MITOCHONDRIAL"/>
    <property type="match status" value="1"/>
</dbReference>
<evidence type="ECO:0000256" key="4">
    <source>
        <dbReference type="ARBA" id="ARBA00022679"/>
    </source>
</evidence>
<dbReference type="Proteomes" id="UP000552587">
    <property type="component" value="Unassembled WGS sequence"/>
</dbReference>
<evidence type="ECO:0000256" key="3">
    <source>
        <dbReference type="ARBA" id="ARBA00017144"/>
    </source>
</evidence>
<dbReference type="GO" id="GO:0006233">
    <property type="term" value="P:dTDP biosynthetic process"/>
    <property type="evidence" value="ECO:0007669"/>
    <property type="project" value="InterPro"/>
</dbReference>
<keyword evidence="5 12" id="KW-0545">Nucleotide biosynthesis</keyword>
<name>A0A7W3U5H8_9GAMM</name>
<dbReference type="EMBL" id="JACHTE010000007">
    <property type="protein sequence ID" value="MBB1089030.1"/>
    <property type="molecule type" value="Genomic_DNA"/>
</dbReference>
<protein>
    <recommendedName>
        <fullName evidence="3 12">Thymidylate kinase</fullName>
        <ecNumber evidence="2 12">2.7.4.9</ecNumber>
    </recommendedName>
    <alternativeName>
        <fullName evidence="9 12">dTMP kinase</fullName>
    </alternativeName>
</protein>
<dbReference type="Pfam" id="PF02223">
    <property type="entry name" value="Thymidylate_kin"/>
    <property type="match status" value="1"/>
</dbReference>
<dbReference type="EC" id="2.7.4.9" evidence="2 12"/>
<dbReference type="GO" id="GO:0006235">
    <property type="term" value="P:dTTP biosynthetic process"/>
    <property type="evidence" value="ECO:0007669"/>
    <property type="project" value="UniProtKB-UniRule"/>
</dbReference>
<evidence type="ECO:0000256" key="10">
    <source>
        <dbReference type="ARBA" id="ARBA00048743"/>
    </source>
</evidence>
<dbReference type="PANTHER" id="PTHR10344">
    <property type="entry name" value="THYMIDYLATE KINASE"/>
    <property type="match status" value="1"/>
</dbReference>
<sequence length="213" mass="23165">MSLHRQPRFISLEGGEGAGKSTVLERLAERLHATGDEVVVTREPGGTPLAEQVRRLLLDPDHEAPAANTELLLVFAARAQHVRETVLPALERGAWVLSDRFSDASYAYQGAARGLDAGFIAELERRVVGIEPALTLLLDVPVEVGLARIQGRGGMDRIESEHTAFFERVRAGYLERARAAPGRIRVIDASQPREIVGDLAEGLLSAHIQANRA</sequence>
<dbReference type="HAMAP" id="MF_00165">
    <property type="entry name" value="Thymidylate_kinase"/>
    <property type="match status" value="1"/>
</dbReference>
<evidence type="ECO:0000259" key="13">
    <source>
        <dbReference type="Pfam" id="PF02223"/>
    </source>
</evidence>
<dbReference type="SUPFAM" id="SSF52540">
    <property type="entry name" value="P-loop containing nucleoside triphosphate hydrolases"/>
    <property type="match status" value="1"/>
</dbReference>
<keyword evidence="15" id="KW-1185">Reference proteome</keyword>
<comment type="catalytic activity">
    <reaction evidence="10 12">
        <text>dTMP + ATP = dTDP + ADP</text>
        <dbReference type="Rhea" id="RHEA:13517"/>
        <dbReference type="ChEBI" id="CHEBI:30616"/>
        <dbReference type="ChEBI" id="CHEBI:58369"/>
        <dbReference type="ChEBI" id="CHEBI:63528"/>
        <dbReference type="ChEBI" id="CHEBI:456216"/>
        <dbReference type="EC" id="2.7.4.9"/>
    </reaction>
</comment>
<reference evidence="14 15" key="1">
    <citation type="submission" date="2020-07" db="EMBL/GenBank/DDBJ databases">
        <authorList>
            <person name="Xu S."/>
            <person name="Li A."/>
        </authorList>
    </citation>
    <scope>NUCLEOTIDE SEQUENCE [LARGE SCALE GENOMIC DNA]</scope>
    <source>
        <strain evidence="14 15">SG-8</strain>
    </source>
</reference>
<comment type="similarity">
    <text evidence="1 12">Belongs to the thymidylate kinase family.</text>
</comment>
<comment type="function">
    <text evidence="11 12">Phosphorylation of dTMP to form dTDP in both de novo and salvage pathways of dTTP synthesis.</text>
</comment>
<evidence type="ECO:0000256" key="9">
    <source>
        <dbReference type="ARBA" id="ARBA00029962"/>
    </source>
</evidence>
<evidence type="ECO:0000256" key="11">
    <source>
        <dbReference type="ARBA" id="ARBA00057735"/>
    </source>
</evidence>
<dbReference type="GO" id="GO:0005829">
    <property type="term" value="C:cytosol"/>
    <property type="evidence" value="ECO:0007669"/>
    <property type="project" value="TreeGrafter"/>
</dbReference>
<dbReference type="NCBIfam" id="TIGR00041">
    <property type="entry name" value="DTMP_kinase"/>
    <property type="match status" value="1"/>
</dbReference>
<evidence type="ECO:0000256" key="7">
    <source>
        <dbReference type="ARBA" id="ARBA00022777"/>
    </source>
</evidence>
<comment type="caution">
    <text evidence="14">The sequence shown here is derived from an EMBL/GenBank/DDBJ whole genome shotgun (WGS) entry which is preliminary data.</text>
</comment>
<keyword evidence="4 12" id="KW-0808">Transferase</keyword>
<accession>A0A7W3U5H8</accession>
<proteinExistence type="inferred from homology"/>
<dbReference type="GO" id="GO:0004798">
    <property type="term" value="F:dTMP kinase activity"/>
    <property type="evidence" value="ECO:0007669"/>
    <property type="project" value="UniProtKB-UniRule"/>
</dbReference>
<dbReference type="InterPro" id="IPR039430">
    <property type="entry name" value="Thymidylate_kin-like_dom"/>
</dbReference>
<dbReference type="GO" id="GO:0006227">
    <property type="term" value="P:dUDP biosynthetic process"/>
    <property type="evidence" value="ECO:0007669"/>
    <property type="project" value="TreeGrafter"/>
</dbReference>
<keyword evidence="8 12" id="KW-0067">ATP-binding</keyword>
<dbReference type="FunFam" id="3.40.50.300:FF:000225">
    <property type="entry name" value="Thymidylate kinase"/>
    <property type="match status" value="1"/>
</dbReference>
<evidence type="ECO:0000313" key="14">
    <source>
        <dbReference type="EMBL" id="MBB1089030.1"/>
    </source>
</evidence>
<evidence type="ECO:0000256" key="12">
    <source>
        <dbReference type="HAMAP-Rule" id="MF_00165"/>
    </source>
</evidence>
<evidence type="ECO:0000313" key="15">
    <source>
        <dbReference type="Proteomes" id="UP000552587"/>
    </source>
</evidence>
<dbReference type="RefSeq" id="WP_182669808.1">
    <property type="nucleotide sequence ID" value="NZ_JACHTE010000007.1"/>
</dbReference>
<feature type="binding site" evidence="12">
    <location>
        <begin position="14"/>
        <end position="21"/>
    </location>
    <ligand>
        <name>ATP</name>
        <dbReference type="ChEBI" id="CHEBI:30616"/>
    </ligand>
</feature>
<dbReference type="InterPro" id="IPR027417">
    <property type="entry name" value="P-loop_NTPase"/>
</dbReference>
<dbReference type="InterPro" id="IPR018094">
    <property type="entry name" value="Thymidylate_kinase"/>
</dbReference>
<feature type="domain" description="Thymidylate kinase-like" evidence="13">
    <location>
        <begin position="12"/>
        <end position="196"/>
    </location>
</feature>
<evidence type="ECO:0000256" key="2">
    <source>
        <dbReference type="ARBA" id="ARBA00012980"/>
    </source>
</evidence>
<keyword evidence="6 12" id="KW-0547">Nucleotide-binding</keyword>
<dbReference type="AlphaFoldDB" id="A0A7W3U5H8"/>